<feature type="transmembrane region" description="Helical" evidence="1">
    <location>
        <begin position="21"/>
        <end position="50"/>
    </location>
</feature>
<gene>
    <name evidence="2" type="ORF">PVAND_016172</name>
</gene>
<name>A0A9J6BF28_POLVA</name>
<dbReference type="Proteomes" id="UP001107558">
    <property type="component" value="Chromosome 4"/>
</dbReference>
<feature type="transmembrane region" description="Helical" evidence="1">
    <location>
        <begin position="159"/>
        <end position="179"/>
    </location>
</feature>
<feature type="transmembrane region" description="Helical" evidence="1">
    <location>
        <begin position="185"/>
        <end position="203"/>
    </location>
</feature>
<feature type="transmembrane region" description="Helical" evidence="1">
    <location>
        <begin position="119"/>
        <end position="138"/>
    </location>
</feature>
<comment type="caution">
    <text evidence="2">The sequence shown here is derived from an EMBL/GenBank/DDBJ whole genome shotgun (WGS) entry which is preliminary data.</text>
</comment>
<evidence type="ECO:0000313" key="2">
    <source>
        <dbReference type="EMBL" id="KAG5668224.1"/>
    </source>
</evidence>
<dbReference type="EMBL" id="JADBJN010000004">
    <property type="protein sequence ID" value="KAG5668224.1"/>
    <property type="molecule type" value="Genomic_DNA"/>
</dbReference>
<proteinExistence type="predicted"/>
<keyword evidence="1" id="KW-0472">Membrane</keyword>
<evidence type="ECO:0000256" key="1">
    <source>
        <dbReference type="SAM" id="Phobius"/>
    </source>
</evidence>
<dbReference type="AlphaFoldDB" id="A0A9J6BF28"/>
<protein>
    <submittedName>
        <fullName evidence="2">Uncharacterized protein</fullName>
    </submittedName>
</protein>
<organism evidence="2 3">
    <name type="scientific">Polypedilum vanderplanki</name>
    <name type="common">Sleeping chironomid midge</name>
    <dbReference type="NCBI Taxonomy" id="319348"/>
    <lineage>
        <taxon>Eukaryota</taxon>
        <taxon>Metazoa</taxon>
        <taxon>Ecdysozoa</taxon>
        <taxon>Arthropoda</taxon>
        <taxon>Hexapoda</taxon>
        <taxon>Insecta</taxon>
        <taxon>Pterygota</taxon>
        <taxon>Neoptera</taxon>
        <taxon>Endopterygota</taxon>
        <taxon>Diptera</taxon>
        <taxon>Nematocera</taxon>
        <taxon>Chironomoidea</taxon>
        <taxon>Chironomidae</taxon>
        <taxon>Chironominae</taxon>
        <taxon>Polypedilum</taxon>
        <taxon>Polypedilum</taxon>
    </lineage>
</organism>
<reference evidence="2" key="1">
    <citation type="submission" date="2021-03" db="EMBL/GenBank/DDBJ databases">
        <title>Chromosome level genome of the anhydrobiotic midge Polypedilum vanderplanki.</title>
        <authorList>
            <person name="Yoshida Y."/>
            <person name="Kikawada T."/>
            <person name="Gusev O."/>
        </authorList>
    </citation>
    <scope>NUCLEOTIDE SEQUENCE</scope>
    <source>
        <strain evidence="2">NIAS01</strain>
        <tissue evidence="2">Whole body or cell culture</tissue>
    </source>
</reference>
<accession>A0A9J6BF28</accession>
<keyword evidence="3" id="KW-1185">Reference proteome</keyword>
<sequence length="244" mass="28160">MALGKILRTDSFLCCFRLESGGIFIGGLGLAWCLFQLISQIVLLLSLMVVEDFCPQRHYFWNDNQPIRHLGNYSKEMQHDVKNVTSMIQRGLQNATQTAQEKLYEVTNEEFSCTQVSKIPLGLILLIAIILNVIGLIAHYRLVKGVEESDHSKLPLTLGYYKFFIGLKFIFLIGLIIWACFNYKLFMPAILMLICLIIDVYIYRVIDTLRYKYENTLPLSAQENRRIITTVKYDDDAKEKLTTK</sequence>
<keyword evidence="1" id="KW-1133">Transmembrane helix</keyword>
<evidence type="ECO:0000313" key="3">
    <source>
        <dbReference type="Proteomes" id="UP001107558"/>
    </source>
</evidence>
<keyword evidence="1" id="KW-0812">Transmembrane</keyword>